<evidence type="ECO:0000313" key="2">
    <source>
        <dbReference type="EMBL" id="TXG78592.1"/>
    </source>
</evidence>
<protein>
    <submittedName>
        <fullName evidence="2">Uncharacterized protein</fullName>
    </submittedName>
</protein>
<feature type="non-terminal residue" evidence="2">
    <location>
        <position position="161"/>
    </location>
</feature>
<reference evidence="2 3" key="1">
    <citation type="submission" date="2018-09" db="EMBL/GenBank/DDBJ databases">
        <title>Metagenome Assembled Genomes from an Advanced Water Purification Facility.</title>
        <authorList>
            <person name="Stamps B.W."/>
            <person name="Spear J.R."/>
        </authorList>
    </citation>
    <scope>NUCLEOTIDE SEQUENCE [LARGE SCALE GENOMIC DNA]</scope>
    <source>
        <strain evidence="2">Bin_63_2</strain>
    </source>
</reference>
<dbReference type="Proteomes" id="UP000321026">
    <property type="component" value="Unassembled WGS sequence"/>
</dbReference>
<organism evidence="2 3">
    <name type="scientific">Candidatus Dojkabacteria bacterium</name>
    <dbReference type="NCBI Taxonomy" id="2099670"/>
    <lineage>
        <taxon>Bacteria</taxon>
        <taxon>Candidatus Dojkabacteria</taxon>
    </lineage>
</organism>
<gene>
    <name evidence="2" type="ORF">E6Q11_00750</name>
</gene>
<sequence length="161" mass="17819">MSKIWEDEERRRASQAATLEYNNRIQSGEVNPDGTPKSPGSAYIDQARLELVRNAMKDDLSKDDLAKRAGIAKSEVDPYLEAAGNKDYKKQSPLEAVGSFFKDVGEGIADATTNKIGDTIGNSFNHQETLQKGQNLADAYKRGEISAERFKEEYNDLTGNI</sequence>
<proteinExistence type="predicted"/>
<name>A0A5C7JC47_9BACT</name>
<feature type="compositionally biased region" description="Polar residues" evidence="1">
    <location>
        <begin position="15"/>
        <end position="29"/>
    </location>
</feature>
<evidence type="ECO:0000313" key="3">
    <source>
        <dbReference type="Proteomes" id="UP000321026"/>
    </source>
</evidence>
<dbReference type="EMBL" id="SSDS01000010">
    <property type="protein sequence ID" value="TXG78592.1"/>
    <property type="molecule type" value="Genomic_DNA"/>
</dbReference>
<accession>A0A5C7JC47</accession>
<feature type="region of interest" description="Disordered" evidence="1">
    <location>
        <begin position="1"/>
        <end position="41"/>
    </location>
</feature>
<comment type="caution">
    <text evidence="2">The sequence shown here is derived from an EMBL/GenBank/DDBJ whole genome shotgun (WGS) entry which is preliminary data.</text>
</comment>
<feature type="compositionally biased region" description="Basic and acidic residues" evidence="1">
    <location>
        <begin position="1"/>
        <end position="12"/>
    </location>
</feature>
<evidence type="ECO:0000256" key="1">
    <source>
        <dbReference type="SAM" id="MobiDB-lite"/>
    </source>
</evidence>
<dbReference type="AlphaFoldDB" id="A0A5C7JC47"/>